<dbReference type="EMBL" id="CAJNOQ010011379">
    <property type="protein sequence ID" value="CAF1275462.1"/>
    <property type="molecule type" value="Genomic_DNA"/>
</dbReference>
<feature type="region of interest" description="Disordered" evidence="1">
    <location>
        <begin position="782"/>
        <end position="802"/>
    </location>
</feature>
<gene>
    <name evidence="2" type="ORF">GPM918_LOCUS27294</name>
    <name evidence="3" type="ORF">SRO942_LOCUS27591</name>
</gene>
<feature type="compositionally biased region" description="Low complexity" evidence="1">
    <location>
        <begin position="564"/>
        <end position="586"/>
    </location>
</feature>
<feature type="region of interest" description="Disordered" evidence="1">
    <location>
        <begin position="192"/>
        <end position="211"/>
    </location>
</feature>
<organism evidence="2 4">
    <name type="scientific">Didymodactylos carnosus</name>
    <dbReference type="NCBI Taxonomy" id="1234261"/>
    <lineage>
        <taxon>Eukaryota</taxon>
        <taxon>Metazoa</taxon>
        <taxon>Spiralia</taxon>
        <taxon>Gnathifera</taxon>
        <taxon>Rotifera</taxon>
        <taxon>Eurotatoria</taxon>
        <taxon>Bdelloidea</taxon>
        <taxon>Philodinida</taxon>
        <taxon>Philodinidae</taxon>
        <taxon>Didymodactylos</taxon>
    </lineage>
</organism>
<feature type="region of interest" description="Disordered" evidence="1">
    <location>
        <begin position="602"/>
        <end position="632"/>
    </location>
</feature>
<evidence type="ECO:0000256" key="1">
    <source>
        <dbReference type="SAM" id="MobiDB-lite"/>
    </source>
</evidence>
<reference evidence="2" key="1">
    <citation type="submission" date="2021-02" db="EMBL/GenBank/DDBJ databases">
        <authorList>
            <person name="Nowell W R."/>
        </authorList>
    </citation>
    <scope>NUCLEOTIDE SEQUENCE</scope>
</reference>
<evidence type="ECO:0000313" key="4">
    <source>
        <dbReference type="Proteomes" id="UP000663829"/>
    </source>
</evidence>
<feature type="compositionally biased region" description="Low complexity" evidence="1">
    <location>
        <begin position="194"/>
        <end position="211"/>
    </location>
</feature>
<keyword evidence="4" id="KW-1185">Reference proteome</keyword>
<sequence length="816" mass="90421">MHLTLLNNSTKRVEDICSESYITEVIVNKKNAEQRSVLEDANVLAVRKTLATGDKILINGEADSFLEKMGVFNGKTSTAEGGGLFCKAFDGMTDSTRQTGSTNHTVTNAKLSMLACTTGCRFSENLQKFLRKTGFEGMFNRILYYVLKKRNAVRPQDKRPDMKMHHQPSLTHIFLGVHHFGDCTTKRKSDVLATSTSSNKPSSSSLLKPLTTNGPFTLSTITNNEEDEDDADPESAYYYVFNKCADQVDGAKCKSTERHIQDIYAKASDLYPRLCVIMQIFRNGCKVLESMGDRVFFDDGHHSSCEISREFSDAFKNKINQMFLWPASTNAKGVPVLFVEKETCVITFAYYEFLVSHSCQLFSLDGAQGQRLKKQMKLSSRQLSPEAKVLLMPYNIFGRSSLSHGTAGNGVLYPMQKICIAAVMGKLKTAGLVIDGHFVYTLDKKRKLMSYIKMKAPTMDPEREEFAKKLESHGVSLTEYEDLYHQSSIPGANTLSPVAVTYMTTHREYVSEYHKYENHEQMSLALGEMINSGDIAKQLVLDPVTNELVNIFVIINESDRLNGGSASSSSKSSPTTTNQQTTANGDTDAQLLKFFLSNGQDRAPIAKQTSGEEGKHTKRLPLAPIDPNSVTNVSGDCLRQEKMVDVSVSEPEDNDVRIEEPHPLANMKETTKPVLMSSNNLVTGQDNMYIDDENILERQREVGEIPLMQISAEEAHALTCHQANGNGSDARVSQMSIDTNSNAKTLNPQQTAISSKLQHDLEIRPITVQVVSGLSRASTIVSKNTDTSDQMESSSGDNRMNNILPGQVEALEPVKL</sequence>
<accession>A0A815C424</accession>
<proteinExistence type="predicted"/>
<comment type="caution">
    <text evidence="2">The sequence shown here is derived from an EMBL/GenBank/DDBJ whole genome shotgun (WGS) entry which is preliminary data.</text>
</comment>
<evidence type="ECO:0000313" key="3">
    <source>
        <dbReference type="EMBL" id="CAF4066404.1"/>
    </source>
</evidence>
<dbReference type="Proteomes" id="UP000663829">
    <property type="component" value="Unassembled WGS sequence"/>
</dbReference>
<evidence type="ECO:0000313" key="2">
    <source>
        <dbReference type="EMBL" id="CAF1275462.1"/>
    </source>
</evidence>
<protein>
    <submittedName>
        <fullName evidence="2">Uncharacterized protein</fullName>
    </submittedName>
</protein>
<feature type="region of interest" description="Disordered" evidence="1">
    <location>
        <begin position="561"/>
        <end position="586"/>
    </location>
</feature>
<dbReference type="Proteomes" id="UP000681722">
    <property type="component" value="Unassembled WGS sequence"/>
</dbReference>
<dbReference type="AlphaFoldDB" id="A0A815C424"/>
<feature type="compositionally biased region" description="Polar residues" evidence="1">
    <location>
        <begin position="782"/>
        <end position="801"/>
    </location>
</feature>
<dbReference type="EMBL" id="CAJOBC010025279">
    <property type="protein sequence ID" value="CAF4066404.1"/>
    <property type="molecule type" value="Genomic_DNA"/>
</dbReference>
<name>A0A815C424_9BILA</name>